<dbReference type="InterPro" id="IPR036864">
    <property type="entry name" value="Zn2-C6_fun-type_DNA-bd_sf"/>
</dbReference>
<dbReference type="Gene3D" id="4.10.240.10">
    <property type="entry name" value="Zn(2)-C6 fungal-type DNA-binding domain"/>
    <property type="match status" value="1"/>
</dbReference>
<dbReference type="Pfam" id="PF11951">
    <property type="entry name" value="Fungal_trans_2"/>
    <property type="match status" value="1"/>
</dbReference>
<organism evidence="8 9">
    <name type="scientific">Penicillium brevicompactum</name>
    <dbReference type="NCBI Taxonomy" id="5074"/>
    <lineage>
        <taxon>Eukaryota</taxon>
        <taxon>Fungi</taxon>
        <taxon>Dikarya</taxon>
        <taxon>Ascomycota</taxon>
        <taxon>Pezizomycotina</taxon>
        <taxon>Eurotiomycetes</taxon>
        <taxon>Eurotiomycetidae</taxon>
        <taxon>Eurotiales</taxon>
        <taxon>Aspergillaceae</taxon>
        <taxon>Penicillium</taxon>
    </lineage>
</organism>
<evidence type="ECO:0000256" key="1">
    <source>
        <dbReference type="ARBA" id="ARBA00004123"/>
    </source>
</evidence>
<evidence type="ECO:0000259" key="7">
    <source>
        <dbReference type="PROSITE" id="PS50048"/>
    </source>
</evidence>
<dbReference type="InterPro" id="IPR001138">
    <property type="entry name" value="Zn2Cys6_DnaBD"/>
</dbReference>
<gene>
    <name evidence="8" type="ORF">N7452_011190</name>
</gene>
<evidence type="ECO:0000256" key="5">
    <source>
        <dbReference type="ARBA" id="ARBA00023242"/>
    </source>
</evidence>
<feature type="domain" description="Zn(2)-C6 fungal-type" evidence="7">
    <location>
        <begin position="24"/>
        <end position="52"/>
    </location>
</feature>
<dbReference type="PANTHER" id="PTHR37534">
    <property type="entry name" value="TRANSCRIPTIONAL ACTIVATOR PROTEIN UGA3"/>
    <property type="match status" value="1"/>
</dbReference>
<evidence type="ECO:0000313" key="9">
    <source>
        <dbReference type="Proteomes" id="UP001147695"/>
    </source>
</evidence>
<accession>A0A9W9Q1M7</accession>
<keyword evidence="4" id="KW-0804">Transcription</keyword>
<dbReference type="SMART" id="SM00066">
    <property type="entry name" value="GAL4"/>
    <property type="match status" value="1"/>
</dbReference>
<evidence type="ECO:0000256" key="6">
    <source>
        <dbReference type="SAM" id="MobiDB-lite"/>
    </source>
</evidence>
<evidence type="ECO:0000313" key="8">
    <source>
        <dbReference type="EMBL" id="KAJ5322901.1"/>
    </source>
</evidence>
<dbReference type="CDD" id="cd00067">
    <property type="entry name" value="GAL4"/>
    <property type="match status" value="1"/>
</dbReference>
<reference evidence="8" key="1">
    <citation type="submission" date="2022-12" db="EMBL/GenBank/DDBJ databases">
        <authorList>
            <person name="Petersen C."/>
        </authorList>
    </citation>
    <scope>NUCLEOTIDE SEQUENCE</scope>
    <source>
        <strain evidence="8">IBT 35673</strain>
    </source>
</reference>
<dbReference type="SUPFAM" id="SSF57701">
    <property type="entry name" value="Zn2/Cys6 DNA-binding domain"/>
    <property type="match status" value="1"/>
</dbReference>
<feature type="region of interest" description="Disordered" evidence="6">
    <location>
        <begin position="72"/>
        <end position="96"/>
    </location>
</feature>
<dbReference type="PROSITE" id="PS50048">
    <property type="entry name" value="ZN2_CY6_FUNGAL_2"/>
    <property type="match status" value="1"/>
</dbReference>
<comment type="caution">
    <text evidence="8">The sequence shown here is derived from an EMBL/GenBank/DDBJ whole genome shotgun (WGS) entry which is preliminary data.</text>
</comment>
<feature type="region of interest" description="Disordered" evidence="6">
    <location>
        <begin position="1"/>
        <end position="21"/>
    </location>
</feature>
<keyword evidence="2" id="KW-0805">Transcription regulation</keyword>
<dbReference type="PANTHER" id="PTHR37534:SF49">
    <property type="entry name" value="LYSINE BIOSYNTHESIS REGULATORY PROTEIN LYS14"/>
    <property type="match status" value="1"/>
</dbReference>
<sequence length="521" mass="58382">MPPGGQSSMNNGELPSDKHQTGPACITCREKCRKCDRTKPVCQRCISKGLECKGYPDKFRFAGLATRGKWKNRAVPSEARGHRAQSRAGVEATDPQIQEQSLKHARQTEASQLSSVQTWPRPEDDRSVELDDLLMLERTEALLAYCKYDRVICPHQIALAAGMENPYQAYVLPLAYEQIGLLYAVLGLTACHVGIQKEDLYLRETLAVEYRVRAISRLGDTLQNGLSGELSEDERDGIFATIQILILQDIFESGISTHGAHITGALSICNQLRLADTLSRDHEQTVFFLGNLAWLDIIRSLTDPRRLCFSSELREAIVNLSDLKFERVNGCPRALFLVMGKAMEHAKAHALGNMSDSEFQSSLGACQVELNAWRLPTDGYPDDNPRWLAVAEAFRHACILHTSRLMDMRQPAEAHTIQHSVTAILDAVAEIPAECRLIELLVMPLFMAGADALSSYARHYVLLRFDHVKNHGGLGNQMPISLLKSVWDGRGRQSRHDRSNVYWVWFTHKSASEPPHDYLII</sequence>
<dbReference type="InterPro" id="IPR021858">
    <property type="entry name" value="Fun_TF"/>
</dbReference>
<dbReference type="AlphaFoldDB" id="A0A9W9Q1M7"/>
<evidence type="ECO:0000256" key="2">
    <source>
        <dbReference type="ARBA" id="ARBA00023015"/>
    </source>
</evidence>
<reference evidence="8" key="2">
    <citation type="journal article" date="2023" name="IMA Fungus">
        <title>Comparative genomic study of the Penicillium genus elucidates a diverse pangenome and 15 lateral gene transfer events.</title>
        <authorList>
            <person name="Petersen C."/>
            <person name="Sorensen T."/>
            <person name="Nielsen M.R."/>
            <person name="Sondergaard T.E."/>
            <person name="Sorensen J.L."/>
            <person name="Fitzpatrick D.A."/>
            <person name="Frisvad J.C."/>
            <person name="Nielsen K.L."/>
        </authorList>
    </citation>
    <scope>NUCLEOTIDE SEQUENCE</scope>
    <source>
        <strain evidence="8">IBT 35673</strain>
    </source>
</reference>
<dbReference type="GO" id="GO:0008270">
    <property type="term" value="F:zinc ion binding"/>
    <property type="evidence" value="ECO:0007669"/>
    <property type="project" value="InterPro"/>
</dbReference>
<dbReference type="GO" id="GO:0045944">
    <property type="term" value="P:positive regulation of transcription by RNA polymerase II"/>
    <property type="evidence" value="ECO:0007669"/>
    <property type="project" value="TreeGrafter"/>
</dbReference>
<dbReference type="Pfam" id="PF00172">
    <property type="entry name" value="Zn_clus"/>
    <property type="match status" value="1"/>
</dbReference>
<evidence type="ECO:0000256" key="4">
    <source>
        <dbReference type="ARBA" id="ARBA00023163"/>
    </source>
</evidence>
<protein>
    <recommendedName>
        <fullName evidence="7">Zn(2)-C6 fungal-type domain-containing protein</fullName>
    </recommendedName>
</protein>
<comment type="subcellular location">
    <subcellularLocation>
        <location evidence="1">Nucleus</location>
    </subcellularLocation>
</comment>
<feature type="compositionally biased region" description="Polar residues" evidence="6">
    <location>
        <begin position="1"/>
        <end position="13"/>
    </location>
</feature>
<keyword evidence="5" id="KW-0539">Nucleus</keyword>
<proteinExistence type="predicted"/>
<dbReference type="GO" id="GO:0000976">
    <property type="term" value="F:transcription cis-regulatory region binding"/>
    <property type="evidence" value="ECO:0007669"/>
    <property type="project" value="TreeGrafter"/>
</dbReference>
<dbReference type="EMBL" id="JAPZBQ010000006">
    <property type="protein sequence ID" value="KAJ5322901.1"/>
    <property type="molecule type" value="Genomic_DNA"/>
</dbReference>
<name>A0A9W9Q1M7_PENBR</name>
<evidence type="ECO:0000256" key="3">
    <source>
        <dbReference type="ARBA" id="ARBA00023125"/>
    </source>
</evidence>
<dbReference type="GO" id="GO:0000981">
    <property type="term" value="F:DNA-binding transcription factor activity, RNA polymerase II-specific"/>
    <property type="evidence" value="ECO:0007669"/>
    <property type="project" value="InterPro"/>
</dbReference>
<dbReference type="Proteomes" id="UP001147695">
    <property type="component" value="Unassembled WGS sequence"/>
</dbReference>
<keyword evidence="3" id="KW-0238">DNA-binding</keyword>
<dbReference type="GO" id="GO:0005634">
    <property type="term" value="C:nucleus"/>
    <property type="evidence" value="ECO:0007669"/>
    <property type="project" value="UniProtKB-SubCell"/>
</dbReference>